<dbReference type="HOGENOM" id="CLU_1446604_0_0_5"/>
<proteinExistence type="predicted"/>
<dbReference type="STRING" id="1150469.RSPPHO_02935"/>
<reference evidence="1 2" key="1">
    <citation type="submission" date="2012-02" db="EMBL/GenBank/DDBJ databases">
        <title>Shotgun genome sequence of Phaeospirillum photometricum DSM 122.</title>
        <authorList>
            <person name="Duquesne K."/>
            <person name="Sturgis J."/>
        </authorList>
    </citation>
    <scope>NUCLEOTIDE SEQUENCE [LARGE SCALE GENOMIC DNA]</scope>
    <source>
        <strain evidence="2">DSM122</strain>
    </source>
</reference>
<evidence type="ECO:0008006" key="3">
    <source>
        <dbReference type="Google" id="ProtNLM"/>
    </source>
</evidence>
<dbReference type="Pfam" id="PF07386">
    <property type="entry name" value="DUF1499"/>
    <property type="match status" value="1"/>
</dbReference>
<dbReference type="PATRIC" id="fig|1150469.3.peg.3312"/>
<dbReference type="KEGG" id="rpm:RSPPHO_02935"/>
<accession>H6SQ42</accession>
<organism evidence="1 2">
    <name type="scientific">Pararhodospirillum photometricum DSM 122</name>
    <dbReference type="NCBI Taxonomy" id="1150469"/>
    <lineage>
        <taxon>Bacteria</taxon>
        <taxon>Pseudomonadati</taxon>
        <taxon>Pseudomonadota</taxon>
        <taxon>Alphaproteobacteria</taxon>
        <taxon>Rhodospirillales</taxon>
        <taxon>Rhodospirillaceae</taxon>
        <taxon>Pararhodospirillum</taxon>
    </lineage>
</organism>
<gene>
    <name evidence="1" type="ORF">RSPPHO_02935</name>
</gene>
<dbReference type="EMBL" id="HE663493">
    <property type="protein sequence ID" value="CCG09561.1"/>
    <property type="molecule type" value="Genomic_DNA"/>
</dbReference>
<sequence length="187" mass="19422">MRSRMRPGRLACFEAMMNRILPLLVSVAVLALAAFGWAAWSGQPLPTAALYPDPPPLVLAPGVPPDRGDGPAALACPPGLCAGVTVDVESPVLPVAPDALFATVRALVVAQPLVRVVAEDAAAGRLDVVQRTPILGFPESVALRVVAVGEGASSVILLSRSRPGAWDLGDNAARVRTWIAALERASR</sequence>
<dbReference type="AlphaFoldDB" id="H6SQ42"/>
<name>H6SQ42_PARPM</name>
<evidence type="ECO:0000313" key="2">
    <source>
        <dbReference type="Proteomes" id="UP000033220"/>
    </source>
</evidence>
<evidence type="ECO:0000313" key="1">
    <source>
        <dbReference type="EMBL" id="CCG09561.1"/>
    </source>
</evidence>
<keyword evidence="2" id="KW-1185">Reference proteome</keyword>
<dbReference type="eggNOG" id="COG4446">
    <property type="taxonomic scope" value="Bacteria"/>
</dbReference>
<protein>
    <recommendedName>
        <fullName evidence="3">DUF1499 domain-containing protein</fullName>
    </recommendedName>
</protein>
<dbReference type="InterPro" id="IPR010865">
    <property type="entry name" value="DUF1499"/>
</dbReference>
<dbReference type="Proteomes" id="UP000033220">
    <property type="component" value="Chromosome DSM 122"/>
</dbReference>